<evidence type="ECO:0000313" key="3">
    <source>
        <dbReference type="Proteomes" id="UP000660262"/>
    </source>
</evidence>
<feature type="region of interest" description="Disordered" evidence="1">
    <location>
        <begin position="416"/>
        <end position="459"/>
    </location>
</feature>
<name>A0A830HSF6_9CHLO</name>
<feature type="region of interest" description="Disordered" evidence="1">
    <location>
        <begin position="1"/>
        <end position="34"/>
    </location>
</feature>
<proteinExistence type="predicted"/>
<evidence type="ECO:0000313" key="2">
    <source>
        <dbReference type="EMBL" id="GHP08401.1"/>
    </source>
</evidence>
<feature type="compositionally biased region" description="Low complexity" evidence="1">
    <location>
        <begin position="214"/>
        <end position="228"/>
    </location>
</feature>
<reference evidence="2" key="1">
    <citation type="submission" date="2020-10" db="EMBL/GenBank/DDBJ databases">
        <title>Unveiling of a novel bifunctional photoreceptor, Dualchrome1, isolated from a cosmopolitan green alga.</title>
        <authorList>
            <person name="Suzuki S."/>
            <person name="Kawachi M."/>
        </authorList>
    </citation>
    <scope>NUCLEOTIDE SEQUENCE</scope>
    <source>
        <strain evidence="2">NIES 2893</strain>
    </source>
</reference>
<dbReference type="OrthoDB" id="10686642at2759"/>
<dbReference type="Proteomes" id="UP000660262">
    <property type="component" value="Unassembled WGS sequence"/>
</dbReference>
<sequence>MSAAASSSGQHAPPQTSVHLASQSTTPAASSASAGVHFSPAQAMSQGAAVPISSSQGAYQNDNGLDAAQHGAMQLAQLSQQPGMMGGVGLPMMQVNMGTGRLVAAMEHLDRIVGAFADDMGRSVAQIRSEINAEREMAMLEVAQTQSAVDAPVAGTWTGDVATPLPPTTASKSRLLPESSSSPRMPKLRLNTSQQAIGANGLPSPGARGAVTLPSAISPRSPASRRPAFLLSNGEPQPMRSPRLRREISYLNESKGHGILARSPADLDFVLPPSAVPETNAVYARSPLPPSSEAAPSAHSSDEGDDITPKPLLWQNRVFPNRLPASRQDCVLLSHWLGAMDSADGDDESEDLARGSSGGGGKAGLFKAAAKLKLASAASGGASKLANLANFASKSANRTPKCVQNAVETVRETWIERETAVKTPRKKKSEKGDDGENSSSARATDETGEATAGADDGES</sequence>
<feature type="compositionally biased region" description="Polar residues" evidence="1">
    <location>
        <begin position="1"/>
        <end position="20"/>
    </location>
</feature>
<gene>
    <name evidence="2" type="ORF">PPROV_000714000</name>
</gene>
<feature type="region of interest" description="Disordered" evidence="1">
    <location>
        <begin position="160"/>
        <end position="241"/>
    </location>
</feature>
<dbReference type="AlphaFoldDB" id="A0A830HSF6"/>
<evidence type="ECO:0000256" key="1">
    <source>
        <dbReference type="SAM" id="MobiDB-lite"/>
    </source>
</evidence>
<dbReference type="EMBL" id="BNJQ01000020">
    <property type="protein sequence ID" value="GHP08401.1"/>
    <property type="molecule type" value="Genomic_DNA"/>
</dbReference>
<accession>A0A830HSF6</accession>
<feature type="compositionally biased region" description="Low complexity" evidence="1">
    <location>
        <begin position="21"/>
        <end position="34"/>
    </location>
</feature>
<keyword evidence="3" id="KW-1185">Reference proteome</keyword>
<organism evidence="2 3">
    <name type="scientific">Pycnococcus provasolii</name>
    <dbReference type="NCBI Taxonomy" id="41880"/>
    <lineage>
        <taxon>Eukaryota</taxon>
        <taxon>Viridiplantae</taxon>
        <taxon>Chlorophyta</taxon>
        <taxon>Pseudoscourfieldiophyceae</taxon>
        <taxon>Pseudoscourfieldiales</taxon>
        <taxon>Pycnococcaceae</taxon>
        <taxon>Pycnococcus</taxon>
    </lineage>
</organism>
<feature type="compositionally biased region" description="Low complexity" evidence="1">
    <location>
        <begin position="449"/>
        <end position="459"/>
    </location>
</feature>
<protein>
    <submittedName>
        <fullName evidence="2">Uncharacterized protein</fullName>
    </submittedName>
</protein>
<feature type="compositionally biased region" description="Low complexity" evidence="1">
    <location>
        <begin position="171"/>
        <end position="184"/>
    </location>
</feature>
<comment type="caution">
    <text evidence="2">The sequence shown here is derived from an EMBL/GenBank/DDBJ whole genome shotgun (WGS) entry which is preliminary data.</text>
</comment>
<feature type="region of interest" description="Disordered" evidence="1">
    <location>
        <begin position="284"/>
        <end position="309"/>
    </location>
</feature>